<dbReference type="EMBL" id="SGWQ01000015">
    <property type="protein sequence ID" value="RZS31169.1"/>
    <property type="molecule type" value="Genomic_DNA"/>
</dbReference>
<name>A0A4Q7KCH1_9PSEU</name>
<dbReference type="InterPro" id="IPR050378">
    <property type="entry name" value="Metallo-dep_Hydrolases_sf"/>
</dbReference>
<protein>
    <submittedName>
        <fullName evidence="3">N-acyl-D-aspartate/D-glutamate deacylase</fullName>
    </submittedName>
</protein>
<keyword evidence="4" id="KW-1185">Reference proteome</keyword>
<accession>A0A4Q7KCH1</accession>
<evidence type="ECO:0000313" key="3">
    <source>
        <dbReference type="EMBL" id="RZS31169.1"/>
    </source>
</evidence>
<dbReference type="InterPro" id="IPR013108">
    <property type="entry name" value="Amidohydro_3"/>
</dbReference>
<dbReference type="OrthoDB" id="9766983at2"/>
<dbReference type="PANTHER" id="PTHR11647:SF1">
    <property type="entry name" value="COLLAPSIN RESPONSE MEDIATOR PROTEIN"/>
    <property type="match status" value="1"/>
</dbReference>
<dbReference type="RefSeq" id="WP_130348312.1">
    <property type="nucleotide sequence ID" value="NZ_SGWQ01000015.1"/>
</dbReference>
<evidence type="ECO:0000256" key="1">
    <source>
        <dbReference type="SAM" id="MobiDB-lite"/>
    </source>
</evidence>
<reference evidence="3 4" key="1">
    <citation type="submission" date="2019-02" db="EMBL/GenBank/DDBJ databases">
        <title>Genomic Encyclopedia of Type Strains, Phase IV (KMG-IV): sequencing the most valuable type-strain genomes for metagenomic binning, comparative biology and taxonomic classification.</title>
        <authorList>
            <person name="Goeker M."/>
        </authorList>
    </citation>
    <scope>NUCLEOTIDE SEQUENCE [LARGE SCALE GENOMIC DNA]</scope>
    <source>
        <strain evidence="3 4">DSM 101727</strain>
    </source>
</reference>
<dbReference type="InterPro" id="IPR011059">
    <property type="entry name" value="Metal-dep_hydrolase_composite"/>
</dbReference>
<dbReference type="AlphaFoldDB" id="A0A4Q7KCH1"/>
<evidence type="ECO:0000259" key="2">
    <source>
        <dbReference type="Pfam" id="PF07969"/>
    </source>
</evidence>
<sequence>MTWDTIIRGGRWFDGTGAPSAVRHLGIRDGRVAAVSEAPLDTTGCRQVIEAAGQWVMPGFIDIHTHYDAEVLLAPGLTESVRHGVTTVLFGSCSLGTVHVDPIDAADLFSRVEAVPREHVIRALTEYKSWSTAAEYVAALESLPLGPNVTAFLGHSDLRAGVMGLGRSTDRRVTPSPAELHRMRDLLADALDAGLIGLSEMRNPWDKLDGDRYRSRTLPSTYASWREYRMLHRVLRREGRVLQSIPNLTTPFSLALYLVASMGFGLRRALKTSFLTAADVKANPLLHHAMGPIARLANKLGRADFRWQHLPVPFDIFADGIDLVVFEELSSGAAALHLQDEARDELMRHEGYRRWFRKEYDRKWTPRIWHRDFYDAHILACPDTSVVGKTFGQVGDERGLHPVDAFLDLVVEYGTKVRWYTTISNHRPKVLDKLSALPEVQMGFSDAGAHLRNMAFYNFPLRLLRRANETGFMTVERAVHRLTGELGRWYGIDAGTLREGDRADLVVVDPAGLDESVDRHAEAPIEVFGGMSRMVNRNDQAVTATLVAGNRLYGAGEFDLAAAQRRTGRFLRAGEPRGTVDPATQPVGITRP</sequence>
<comment type="caution">
    <text evidence="3">The sequence shown here is derived from an EMBL/GenBank/DDBJ whole genome shotgun (WGS) entry which is preliminary data.</text>
</comment>
<gene>
    <name evidence="3" type="ORF">EV193_11548</name>
</gene>
<dbReference type="GO" id="GO:0016812">
    <property type="term" value="F:hydrolase activity, acting on carbon-nitrogen (but not peptide) bonds, in cyclic amides"/>
    <property type="evidence" value="ECO:0007669"/>
    <property type="project" value="TreeGrafter"/>
</dbReference>
<dbReference type="InterPro" id="IPR032466">
    <property type="entry name" value="Metal_Hydrolase"/>
</dbReference>
<proteinExistence type="predicted"/>
<organism evidence="3 4">
    <name type="scientific">Herbihabitans rhizosphaerae</name>
    <dbReference type="NCBI Taxonomy" id="1872711"/>
    <lineage>
        <taxon>Bacteria</taxon>
        <taxon>Bacillati</taxon>
        <taxon>Actinomycetota</taxon>
        <taxon>Actinomycetes</taxon>
        <taxon>Pseudonocardiales</taxon>
        <taxon>Pseudonocardiaceae</taxon>
        <taxon>Herbihabitans</taxon>
    </lineage>
</organism>
<dbReference type="Pfam" id="PF07969">
    <property type="entry name" value="Amidohydro_3"/>
    <property type="match status" value="1"/>
</dbReference>
<evidence type="ECO:0000313" key="4">
    <source>
        <dbReference type="Proteomes" id="UP000294257"/>
    </source>
</evidence>
<feature type="region of interest" description="Disordered" evidence="1">
    <location>
        <begin position="573"/>
        <end position="592"/>
    </location>
</feature>
<dbReference type="PANTHER" id="PTHR11647">
    <property type="entry name" value="HYDRANTOINASE/DIHYDROPYRIMIDINASE FAMILY MEMBER"/>
    <property type="match status" value="1"/>
</dbReference>
<feature type="domain" description="Amidohydrolase 3" evidence="2">
    <location>
        <begin position="47"/>
        <end position="201"/>
    </location>
</feature>
<dbReference type="SUPFAM" id="SSF51338">
    <property type="entry name" value="Composite domain of metallo-dependent hydrolases"/>
    <property type="match status" value="1"/>
</dbReference>
<dbReference type="GO" id="GO:0005829">
    <property type="term" value="C:cytosol"/>
    <property type="evidence" value="ECO:0007669"/>
    <property type="project" value="TreeGrafter"/>
</dbReference>
<dbReference type="Proteomes" id="UP000294257">
    <property type="component" value="Unassembled WGS sequence"/>
</dbReference>
<dbReference type="SUPFAM" id="SSF51556">
    <property type="entry name" value="Metallo-dependent hydrolases"/>
    <property type="match status" value="1"/>
</dbReference>
<dbReference type="Gene3D" id="3.20.20.140">
    <property type="entry name" value="Metal-dependent hydrolases"/>
    <property type="match status" value="1"/>
</dbReference>